<evidence type="ECO:0000313" key="3">
    <source>
        <dbReference type="EMBL" id="UOE26673.1"/>
    </source>
</evidence>
<dbReference type="PANTHER" id="PTHR31435:SF10">
    <property type="entry name" value="BSR4717 PROTEIN"/>
    <property type="match status" value="1"/>
</dbReference>
<dbReference type="SUPFAM" id="SSF55729">
    <property type="entry name" value="Acyl-CoA N-acyltransferases (Nat)"/>
    <property type="match status" value="1"/>
</dbReference>
<dbReference type="InterPro" id="IPR016181">
    <property type="entry name" value="Acyl_CoA_acyltransferase"/>
</dbReference>
<dbReference type="Proteomes" id="UP000831304">
    <property type="component" value="Chromosome"/>
</dbReference>
<evidence type="ECO:0000259" key="1">
    <source>
        <dbReference type="PROSITE" id="PS51186"/>
    </source>
</evidence>
<keyword evidence="4" id="KW-1185">Reference proteome</keyword>
<evidence type="ECO:0000259" key="2">
    <source>
        <dbReference type="PROSITE" id="PS51729"/>
    </source>
</evidence>
<sequence length="102" mass="11514">MSEDIELAEVAERSRYEIRSGRVVAGFAMYRRQAGRTTFTHTIVKPEFEGQGIGSRLARFALDDTVARGERIVPECPFIRAYLERHPEYAGSVDPVEAPEAR</sequence>
<dbReference type="Pfam" id="PF14542">
    <property type="entry name" value="Acetyltransf_CG"/>
    <property type="match status" value="1"/>
</dbReference>
<feature type="domain" description="N-acetyltransferase" evidence="2">
    <location>
        <begin position="8"/>
        <end position="94"/>
    </location>
</feature>
<organism evidence="3 4">
    <name type="scientific">Agromyces soli</name>
    <dbReference type="NCBI Taxonomy" id="659012"/>
    <lineage>
        <taxon>Bacteria</taxon>
        <taxon>Bacillati</taxon>
        <taxon>Actinomycetota</taxon>
        <taxon>Actinomycetes</taxon>
        <taxon>Micrococcales</taxon>
        <taxon>Microbacteriaceae</taxon>
        <taxon>Agromyces</taxon>
    </lineage>
</organism>
<dbReference type="Gene3D" id="3.40.630.30">
    <property type="match status" value="1"/>
</dbReference>
<accession>A0ABY4AXW0</accession>
<dbReference type="InterPro" id="IPR045057">
    <property type="entry name" value="Gcn5-rel_NAT"/>
</dbReference>
<reference evidence="3 4" key="1">
    <citation type="submission" date="2022-03" db="EMBL/GenBank/DDBJ databases">
        <title>Agromyces sp. isolated from the gut of P. brevitarsis seulensis larvae.</title>
        <authorList>
            <person name="Won M."/>
            <person name="Kwon S.-W."/>
        </authorList>
    </citation>
    <scope>NUCLEOTIDE SEQUENCE [LARGE SCALE GENOMIC DNA]</scope>
    <source>
        <strain evidence="3 4">KACC 16215</strain>
    </source>
</reference>
<name>A0ABY4AXW0_9MICO</name>
<dbReference type="PANTHER" id="PTHR31435">
    <property type="entry name" value="PROTEIN NATD1"/>
    <property type="match status" value="1"/>
</dbReference>
<dbReference type="EMBL" id="CP094533">
    <property type="protein sequence ID" value="UOE26673.1"/>
    <property type="molecule type" value="Genomic_DNA"/>
</dbReference>
<feature type="domain" description="N-acetyltransferase" evidence="1">
    <location>
        <begin position="1"/>
        <end position="102"/>
    </location>
</feature>
<proteinExistence type="predicted"/>
<dbReference type="InterPro" id="IPR031165">
    <property type="entry name" value="GNAT_YJDJ"/>
</dbReference>
<evidence type="ECO:0000313" key="4">
    <source>
        <dbReference type="Proteomes" id="UP000831304"/>
    </source>
</evidence>
<dbReference type="PROSITE" id="PS51186">
    <property type="entry name" value="GNAT"/>
    <property type="match status" value="1"/>
</dbReference>
<protein>
    <submittedName>
        <fullName evidence="3">N-acetyltransferase</fullName>
    </submittedName>
</protein>
<dbReference type="RefSeq" id="WP_243569486.1">
    <property type="nucleotide sequence ID" value="NZ_BAAARD010000004.1"/>
</dbReference>
<gene>
    <name evidence="3" type="ORF">MTP13_02520</name>
</gene>
<dbReference type="CDD" id="cd04301">
    <property type="entry name" value="NAT_SF"/>
    <property type="match status" value="1"/>
</dbReference>
<dbReference type="InterPro" id="IPR000182">
    <property type="entry name" value="GNAT_dom"/>
</dbReference>
<dbReference type="PROSITE" id="PS51729">
    <property type="entry name" value="GNAT_YJDJ"/>
    <property type="match status" value="1"/>
</dbReference>